<protein>
    <submittedName>
        <fullName evidence="2">Uncharacterized protein</fullName>
    </submittedName>
</protein>
<gene>
    <name evidence="2" type="ORF">PGTUg99_010485</name>
</gene>
<accession>A0A5B0S024</accession>
<sequence>MSLTKQPSYKRQRDGSTAPCTRDSGHGNVARTLLIDSFPYMPSASQTRPFYALPYEKDSSMTPPLTLTVAKGFFTRGRTFAKITTTLIKHWLQDFMGCAQAPPVNYSRDFWALYRRGLLAWGFSFSVLWV</sequence>
<comment type="caution">
    <text evidence="2">The sequence shown here is derived from an EMBL/GenBank/DDBJ whole genome shotgun (WGS) entry which is preliminary data.</text>
</comment>
<name>A0A5B0S024_PUCGR</name>
<dbReference type="AlphaFoldDB" id="A0A5B0S024"/>
<feature type="region of interest" description="Disordered" evidence="1">
    <location>
        <begin position="1"/>
        <end position="27"/>
    </location>
</feature>
<dbReference type="EMBL" id="VDEP01000109">
    <property type="protein sequence ID" value="KAA1130393.1"/>
    <property type="molecule type" value="Genomic_DNA"/>
</dbReference>
<evidence type="ECO:0000256" key="1">
    <source>
        <dbReference type="SAM" id="MobiDB-lite"/>
    </source>
</evidence>
<proteinExistence type="predicted"/>
<organism evidence="2 3">
    <name type="scientific">Puccinia graminis f. sp. tritici</name>
    <dbReference type="NCBI Taxonomy" id="56615"/>
    <lineage>
        <taxon>Eukaryota</taxon>
        <taxon>Fungi</taxon>
        <taxon>Dikarya</taxon>
        <taxon>Basidiomycota</taxon>
        <taxon>Pucciniomycotina</taxon>
        <taxon>Pucciniomycetes</taxon>
        <taxon>Pucciniales</taxon>
        <taxon>Pucciniaceae</taxon>
        <taxon>Puccinia</taxon>
    </lineage>
</organism>
<dbReference type="Proteomes" id="UP000325313">
    <property type="component" value="Unassembled WGS sequence"/>
</dbReference>
<evidence type="ECO:0000313" key="3">
    <source>
        <dbReference type="Proteomes" id="UP000325313"/>
    </source>
</evidence>
<evidence type="ECO:0000313" key="2">
    <source>
        <dbReference type="EMBL" id="KAA1130393.1"/>
    </source>
</evidence>
<reference evidence="2 3" key="1">
    <citation type="submission" date="2019-05" db="EMBL/GenBank/DDBJ databases">
        <title>Emergence of the Ug99 lineage of the wheat stem rust pathogen through somatic hybridization.</title>
        <authorList>
            <person name="Li F."/>
            <person name="Upadhyaya N.M."/>
            <person name="Sperschneider J."/>
            <person name="Matny O."/>
            <person name="Nguyen-Phuc H."/>
            <person name="Mago R."/>
            <person name="Raley C."/>
            <person name="Miller M.E."/>
            <person name="Silverstein K.A.T."/>
            <person name="Henningsen E."/>
            <person name="Hirsch C.D."/>
            <person name="Visser B."/>
            <person name="Pretorius Z.A."/>
            <person name="Steffenson B.J."/>
            <person name="Schwessinger B."/>
            <person name="Dodds P.N."/>
            <person name="Figueroa M."/>
        </authorList>
    </citation>
    <scope>NUCLEOTIDE SEQUENCE [LARGE SCALE GENOMIC DNA]</scope>
    <source>
        <strain evidence="2 3">Ug99</strain>
    </source>
</reference>